<dbReference type="GO" id="GO:0006415">
    <property type="term" value="P:translational termination"/>
    <property type="evidence" value="ECO:0007669"/>
    <property type="project" value="UniProtKB-UniRule"/>
</dbReference>
<organism evidence="5 6">
    <name type="scientific">Candidatus Uhrbacteria bacterium RIFCSPHIGHO2_02_FULL_57_19</name>
    <dbReference type="NCBI Taxonomy" id="1802391"/>
    <lineage>
        <taxon>Bacteria</taxon>
        <taxon>Candidatus Uhriibacteriota</taxon>
    </lineage>
</organism>
<protein>
    <recommendedName>
        <fullName evidence="3">Ribosome-recycling factor</fullName>
        <shortName evidence="3">RRF</shortName>
    </recommendedName>
    <alternativeName>
        <fullName evidence="3">Ribosome-releasing factor</fullName>
    </alternativeName>
</protein>
<comment type="caution">
    <text evidence="5">The sequence shown here is derived from an EMBL/GenBank/DDBJ whole genome shotgun (WGS) entry which is preliminary data.</text>
</comment>
<evidence type="ECO:0000313" key="5">
    <source>
        <dbReference type="EMBL" id="OGL72442.1"/>
    </source>
</evidence>
<dbReference type="NCBIfam" id="TIGR00496">
    <property type="entry name" value="frr"/>
    <property type="match status" value="1"/>
</dbReference>
<dbReference type="GO" id="GO:0005737">
    <property type="term" value="C:cytoplasm"/>
    <property type="evidence" value="ECO:0007669"/>
    <property type="project" value="UniProtKB-SubCell"/>
</dbReference>
<dbReference type="FunFam" id="3.30.1360.40:FF:000001">
    <property type="entry name" value="Ribosome-recycling factor"/>
    <property type="match status" value="1"/>
</dbReference>
<accession>A0A1F7U2J1</accession>
<dbReference type="Proteomes" id="UP000176303">
    <property type="component" value="Unassembled WGS sequence"/>
</dbReference>
<dbReference type="Gene3D" id="3.30.1360.40">
    <property type="match status" value="1"/>
</dbReference>
<dbReference type="SUPFAM" id="SSF55194">
    <property type="entry name" value="Ribosome recycling factor, RRF"/>
    <property type="match status" value="1"/>
</dbReference>
<comment type="similarity">
    <text evidence="1 3">Belongs to the RRF family.</text>
</comment>
<dbReference type="InterPro" id="IPR023584">
    <property type="entry name" value="Ribosome_recyc_fac_dom"/>
</dbReference>
<dbReference type="STRING" id="1802391.A3D72_01195"/>
<name>A0A1F7U2J1_9BACT</name>
<keyword evidence="2 3" id="KW-0648">Protein biosynthesis</keyword>
<dbReference type="GO" id="GO:0043023">
    <property type="term" value="F:ribosomal large subunit binding"/>
    <property type="evidence" value="ECO:0007669"/>
    <property type="project" value="TreeGrafter"/>
</dbReference>
<feature type="domain" description="Ribosome recycling factor" evidence="4">
    <location>
        <begin position="18"/>
        <end position="181"/>
    </location>
</feature>
<dbReference type="HAMAP" id="MF_00040">
    <property type="entry name" value="RRF"/>
    <property type="match status" value="1"/>
</dbReference>
<dbReference type="AlphaFoldDB" id="A0A1F7U2J1"/>
<proteinExistence type="inferred from homology"/>
<evidence type="ECO:0000256" key="1">
    <source>
        <dbReference type="ARBA" id="ARBA00005912"/>
    </source>
</evidence>
<gene>
    <name evidence="3" type="primary">frr</name>
    <name evidence="5" type="ORF">A3D72_01195</name>
</gene>
<evidence type="ECO:0000256" key="3">
    <source>
        <dbReference type="HAMAP-Rule" id="MF_00040"/>
    </source>
</evidence>
<dbReference type="PANTHER" id="PTHR20982:SF3">
    <property type="entry name" value="MITOCHONDRIAL RIBOSOME RECYCLING FACTOR PSEUDO 1"/>
    <property type="match status" value="1"/>
</dbReference>
<keyword evidence="3" id="KW-0963">Cytoplasm</keyword>
<dbReference type="PANTHER" id="PTHR20982">
    <property type="entry name" value="RIBOSOME RECYCLING FACTOR"/>
    <property type="match status" value="1"/>
</dbReference>
<dbReference type="Pfam" id="PF01765">
    <property type="entry name" value="RRF"/>
    <property type="match status" value="1"/>
</dbReference>
<dbReference type="EMBL" id="MGDZ01000063">
    <property type="protein sequence ID" value="OGL72442.1"/>
    <property type="molecule type" value="Genomic_DNA"/>
</dbReference>
<dbReference type="CDD" id="cd00520">
    <property type="entry name" value="RRF"/>
    <property type="match status" value="1"/>
</dbReference>
<dbReference type="Gene3D" id="1.10.132.20">
    <property type="entry name" value="Ribosome-recycling factor"/>
    <property type="match status" value="1"/>
</dbReference>
<dbReference type="InterPro" id="IPR036191">
    <property type="entry name" value="RRF_sf"/>
</dbReference>
<evidence type="ECO:0000259" key="4">
    <source>
        <dbReference type="Pfam" id="PF01765"/>
    </source>
</evidence>
<reference evidence="5 6" key="1">
    <citation type="journal article" date="2016" name="Nat. Commun.">
        <title>Thousands of microbial genomes shed light on interconnected biogeochemical processes in an aquifer system.</title>
        <authorList>
            <person name="Anantharaman K."/>
            <person name="Brown C.T."/>
            <person name="Hug L.A."/>
            <person name="Sharon I."/>
            <person name="Castelle C.J."/>
            <person name="Probst A.J."/>
            <person name="Thomas B.C."/>
            <person name="Singh A."/>
            <person name="Wilkins M.J."/>
            <person name="Karaoz U."/>
            <person name="Brodie E.L."/>
            <person name="Williams K.H."/>
            <person name="Hubbard S.S."/>
            <person name="Banfield J.F."/>
        </authorList>
    </citation>
    <scope>NUCLEOTIDE SEQUENCE [LARGE SCALE GENOMIC DNA]</scope>
</reference>
<evidence type="ECO:0000313" key="6">
    <source>
        <dbReference type="Proteomes" id="UP000176303"/>
    </source>
</evidence>
<comment type="function">
    <text evidence="3">Responsible for the release of ribosomes from messenger RNA at the termination of protein biosynthesis. May increase the efficiency of translation by recycling ribosomes from one round of translation to another.</text>
</comment>
<comment type="subcellular location">
    <subcellularLocation>
        <location evidence="3">Cytoplasm</location>
    </subcellularLocation>
</comment>
<evidence type="ECO:0000256" key="2">
    <source>
        <dbReference type="ARBA" id="ARBA00022917"/>
    </source>
</evidence>
<dbReference type="InterPro" id="IPR002661">
    <property type="entry name" value="Ribosome_recyc_fac"/>
</dbReference>
<sequence length="183" mass="20559">MTQPGEWKTEFQKVIDHLKRELGGLRTGRASSALVEDIQVEAYGTKMGMKGVGSISVPDSKTIQIEPWDKTLLKEIEKAVAASGLGINPVVDGNLVRISLPKLTEENRKELVKLVGKKLEEAKVGVRGVREKIRESIIAEERDKKISEDERFREQDELEKTVKSFIAEIDKTGEEKEKEIMTV</sequence>